<dbReference type="PANTHER" id="PTHR30573:SF0">
    <property type="entry name" value="QUINOLINATE SYNTHASE, CHLOROPLASTIC"/>
    <property type="match status" value="1"/>
</dbReference>
<keyword evidence="5" id="KW-0662">Pyridine nucleotide biosynthesis</keyword>
<gene>
    <name evidence="11" type="ORF">H4696_004478</name>
</gene>
<dbReference type="SUPFAM" id="SSF142754">
    <property type="entry name" value="NadA-like"/>
    <property type="match status" value="1"/>
</dbReference>
<evidence type="ECO:0000256" key="1">
    <source>
        <dbReference type="ARBA" id="ARBA00001966"/>
    </source>
</evidence>
<dbReference type="NCBIfam" id="TIGR00550">
    <property type="entry name" value="nadA"/>
    <property type="match status" value="1"/>
</dbReference>
<organism evidence="11 12">
    <name type="scientific">Amycolatopsis lexingtonensis</name>
    <dbReference type="NCBI Taxonomy" id="218822"/>
    <lineage>
        <taxon>Bacteria</taxon>
        <taxon>Bacillati</taxon>
        <taxon>Actinomycetota</taxon>
        <taxon>Actinomycetes</taxon>
        <taxon>Pseudonocardiales</taxon>
        <taxon>Pseudonocardiaceae</taxon>
        <taxon>Amycolatopsis</taxon>
    </lineage>
</organism>
<dbReference type="EMBL" id="JADBEG010000001">
    <property type="protein sequence ID" value="MBE1497378.1"/>
    <property type="molecule type" value="Genomic_DNA"/>
</dbReference>
<comment type="pathway">
    <text evidence="2">Cofactor biosynthesis; NAD(+) biosynthesis; quinolinate from iminoaspartate: step 1/1.</text>
</comment>
<dbReference type="Pfam" id="PF02445">
    <property type="entry name" value="NadA"/>
    <property type="match status" value="1"/>
</dbReference>
<evidence type="ECO:0000256" key="9">
    <source>
        <dbReference type="ARBA" id="ARBA00023014"/>
    </source>
</evidence>
<comment type="cofactor">
    <cofactor evidence="1">
        <name>[4Fe-4S] cluster</name>
        <dbReference type="ChEBI" id="CHEBI:49883"/>
    </cofactor>
</comment>
<keyword evidence="9" id="KW-0411">Iron-sulfur</keyword>
<dbReference type="Proteomes" id="UP000631670">
    <property type="component" value="Unassembled WGS sequence"/>
</dbReference>
<evidence type="ECO:0000256" key="2">
    <source>
        <dbReference type="ARBA" id="ARBA00005065"/>
    </source>
</evidence>
<dbReference type="GO" id="GO:0016740">
    <property type="term" value="F:transferase activity"/>
    <property type="evidence" value="ECO:0007669"/>
    <property type="project" value="UniProtKB-KW"/>
</dbReference>
<dbReference type="EC" id="2.5.1.72" evidence="3 10"/>
<evidence type="ECO:0000313" key="11">
    <source>
        <dbReference type="EMBL" id="MBE1497378.1"/>
    </source>
</evidence>
<accession>A0ABR9I2I8</accession>
<proteinExistence type="predicted"/>
<dbReference type="PANTHER" id="PTHR30573">
    <property type="entry name" value="QUINOLINATE SYNTHETASE A"/>
    <property type="match status" value="1"/>
</dbReference>
<reference evidence="11 12" key="1">
    <citation type="submission" date="2020-10" db="EMBL/GenBank/DDBJ databases">
        <title>Sequencing the genomes of 1000 actinobacteria strains.</title>
        <authorList>
            <person name="Klenk H.-P."/>
        </authorList>
    </citation>
    <scope>NUCLEOTIDE SEQUENCE [LARGE SCALE GENOMIC DNA]</scope>
    <source>
        <strain evidence="11 12">DSM 44653</strain>
    </source>
</reference>
<name>A0ABR9I2I8_9PSEU</name>
<dbReference type="Gene3D" id="3.40.50.10800">
    <property type="entry name" value="NadA-like"/>
    <property type="match status" value="3"/>
</dbReference>
<keyword evidence="12" id="KW-1185">Reference proteome</keyword>
<keyword evidence="7" id="KW-0479">Metal-binding</keyword>
<evidence type="ECO:0000313" key="12">
    <source>
        <dbReference type="Proteomes" id="UP000631670"/>
    </source>
</evidence>
<dbReference type="NCBIfam" id="NF006878">
    <property type="entry name" value="PRK09375.1-2"/>
    <property type="match status" value="1"/>
</dbReference>
<protein>
    <recommendedName>
        <fullName evidence="3 10">Quinolinate synthase</fullName>
        <ecNumber evidence="3 10">2.5.1.72</ecNumber>
    </recommendedName>
</protein>
<dbReference type="RefSeq" id="WP_086856681.1">
    <property type="nucleotide sequence ID" value="NZ_CP172961.1"/>
</dbReference>
<keyword evidence="4" id="KW-0004">4Fe-4S</keyword>
<dbReference type="InterPro" id="IPR036094">
    <property type="entry name" value="NadA_sf"/>
</dbReference>
<dbReference type="NCBIfam" id="NF006879">
    <property type="entry name" value="PRK09375.1-4"/>
    <property type="match status" value="1"/>
</dbReference>
<keyword evidence="8" id="KW-0408">Iron</keyword>
<keyword evidence="6 11" id="KW-0808">Transferase</keyword>
<sequence length="337" mass="35893">MTTTLVPEGLTPFGGVEANAAWAEEVRRLAKQRDAVLLAHNYQVPEIQDIADHTGDSLALSRIAASSDASTIVFCGVHFMAETAKILAPEKTVLIPDARAGCSLADSITGAELRAWKAEHPGAVVVSYVNTTAEVKAETDICCTSSNAVDVVASIPADQEVLFLPDQFLGAHVKRVTGRENMHIWAGECHVHAGINGAELAERAAEDPDADLFIHPECGCATSALYLAGEGAVAPERVKILSTGDMVHEARDTKAKTVLVATEIGMIHQLRKAAPGIDFRAVNDRASCRYMKMITPAALLRCLREGLDEVHVDLETAARAKASVQRMIEIGQPGGGE</sequence>
<dbReference type="InterPro" id="IPR003473">
    <property type="entry name" value="NadA"/>
</dbReference>
<evidence type="ECO:0000256" key="5">
    <source>
        <dbReference type="ARBA" id="ARBA00022642"/>
    </source>
</evidence>
<evidence type="ECO:0000256" key="8">
    <source>
        <dbReference type="ARBA" id="ARBA00023004"/>
    </source>
</evidence>
<evidence type="ECO:0000256" key="4">
    <source>
        <dbReference type="ARBA" id="ARBA00022485"/>
    </source>
</evidence>
<evidence type="ECO:0000256" key="3">
    <source>
        <dbReference type="ARBA" id="ARBA00012669"/>
    </source>
</evidence>
<comment type="caution">
    <text evidence="11">The sequence shown here is derived from an EMBL/GenBank/DDBJ whole genome shotgun (WGS) entry which is preliminary data.</text>
</comment>
<evidence type="ECO:0000256" key="10">
    <source>
        <dbReference type="NCBIfam" id="TIGR00550"/>
    </source>
</evidence>
<evidence type="ECO:0000256" key="7">
    <source>
        <dbReference type="ARBA" id="ARBA00022723"/>
    </source>
</evidence>
<evidence type="ECO:0000256" key="6">
    <source>
        <dbReference type="ARBA" id="ARBA00022679"/>
    </source>
</evidence>